<accession>A0ABR9C4S2</accession>
<dbReference type="InterPro" id="IPR001647">
    <property type="entry name" value="HTH_TetR"/>
</dbReference>
<dbReference type="InterPro" id="IPR009057">
    <property type="entry name" value="Homeodomain-like_sf"/>
</dbReference>
<keyword evidence="3" id="KW-0804">Transcription</keyword>
<evidence type="ECO:0000313" key="7">
    <source>
        <dbReference type="Proteomes" id="UP000615687"/>
    </source>
</evidence>
<keyword evidence="2 4" id="KW-0238">DNA-binding</keyword>
<reference evidence="6 7" key="1">
    <citation type="submission" date="2020-09" db="EMBL/GenBank/DDBJ databases">
        <title>The genome sequence of type strain Labrenzia polysiphoniae KACC 19711.</title>
        <authorList>
            <person name="Liu Y."/>
        </authorList>
    </citation>
    <scope>NUCLEOTIDE SEQUENCE [LARGE SCALE GENOMIC DNA]</scope>
    <source>
        <strain evidence="6 7">KACC 19711</strain>
    </source>
</reference>
<dbReference type="EMBL" id="JACYXJ010000001">
    <property type="protein sequence ID" value="MBD8874844.1"/>
    <property type="molecule type" value="Genomic_DNA"/>
</dbReference>
<dbReference type="SUPFAM" id="SSF46689">
    <property type="entry name" value="Homeodomain-like"/>
    <property type="match status" value="1"/>
</dbReference>
<evidence type="ECO:0000256" key="3">
    <source>
        <dbReference type="ARBA" id="ARBA00023163"/>
    </source>
</evidence>
<evidence type="ECO:0000259" key="5">
    <source>
        <dbReference type="PROSITE" id="PS50977"/>
    </source>
</evidence>
<feature type="DNA-binding region" description="H-T-H motif" evidence="4">
    <location>
        <begin position="35"/>
        <end position="54"/>
    </location>
</feature>
<dbReference type="PANTHER" id="PTHR30055:SF234">
    <property type="entry name" value="HTH-TYPE TRANSCRIPTIONAL REGULATOR BETI"/>
    <property type="match status" value="1"/>
</dbReference>
<dbReference type="PANTHER" id="PTHR30055">
    <property type="entry name" value="HTH-TYPE TRANSCRIPTIONAL REGULATOR RUTR"/>
    <property type="match status" value="1"/>
</dbReference>
<proteinExistence type="predicted"/>
<keyword evidence="7" id="KW-1185">Reference proteome</keyword>
<comment type="caution">
    <text evidence="6">The sequence shown here is derived from an EMBL/GenBank/DDBJ whole genome shotgun (WGS) entry which is preliminary data.</text>
</comment>
<dbReference type="Proteomes" id="UP000615687">
    <property type="component" value="Unassembled WGS sequence"/>
</dbReference>
<protein>
    <submittedName>
        <fullName evidence="6">TetR/AcrR family transcriptional regulator</fullName>
    </submittedName>
</protein>
<dbReference type="Pfam" id="PF00440">
    <property type="entry name" value="TetR_N"/>
    <property type="match status" value="1"/>
</dbReference>
<dbReference type="PROSITE" id="PS50977">
    <property type="entry name" value="HTH_TETR_2"/>
    <property type="match status" value="1"/>
</dbReference>
<organism evidence="6 7">
    <name type="scientific">Roseibium polysiphoniae</name>
    <dbReference type="NCBI Taxonomy" id="2571221"/>
    <lineage>
        <taxon>Bacteria</taxon>
        <taxon>Pseudomonadati</taxon>
        <taxon>Pseudomonadota</taxon>
        <taxon>Alphaproteobacteria</taxon>
        <taxon>Hyphomicrobiales</taxon>
        <taxon>Stappiaceae</taxon>
        <taxon>Roseibium</taxon>
    </lineage>
</organism>
<name>A0ABR9C4S2_9HYPH</name>
<keyword evidence="1" id="KW-0805">Transcription regulation</keyword>
<evidence type="ECO:0000256" key="4">
    <source>
        <dbReference type="PROSITE-ProRule" id="PRU00335"/>
    </source>
</evidence>
<gene>
    <name evidence="6" type="ORF">IG617_00975</name>
</gene>
<dbReference type="InterPro" id="IPR023772">
    <property type="entry name" value="DNA-bd_HTH_TetR-type_CS"/>
</dbReference>
<dbReference type="PROSITE" id="PS01081">
    <property type="entry name" value="HTH_TETR_1"/>
    <property type="match status" value="1"/>
</dbReference>
<dbReference type="Gene3D" id="1.10.357.10">
    <property type="entry name" value="Tetracycline Repressor, domain 2"/>
    <property type="match status" value="1"/>
</dbReference>
<evidence type="ECO:0000313" key="6">
    <source>
        <dbReference type="EMBL" id="MBD8874844.1"/>
    </source>
</evidence>
<dbReference type="RefSeq" id="WP_192106513.1">
    <property type="nucleotide sequence ID" value="NZ_JACYXJ010000001.1"/>
</dbReference>
<sequence>MTRKPQKRTLVTRSKILASAADLAAEHDRGLEGLTAEAISEHAGVAKGTIFAHFGDMDGLLSYLLLDRLRELRAGADADDTPLAELSADPVATLLDRMMSLIEVITESQTMLRVFMDNIGVTKGHCAPEFVENLDALDGKLQNFLAYWQTAAEITPALRKDRDPAEMVDGLIAFMIHGAILFRSHQVDDLGKIRQRLTRHVEAFLLSPAPRTD</sequence>
<feature type="domain" description="HTH tetR-type" evidence="5">
    <location>
        <begin position="10"/>
        <end position="72"/>
    </location>
</feature>
<evidence type="ECO:0000256" key="2">
    <source>
        <dbReference type="ARBA" id="ARBA00023125"/>
    </source>
</evidence>
<evidence type="ECO:0000256" key="1">
    <source>
        <dbReference type="ARBA" id="ARBA00023015"/>
    </source>
</evidence>
<dbReference type="InterPro" id="IPR050109">
    <property type="entry name" value="HTH-type_TetR-like_transc_reg"/>
</dbReference>